<dbReference type="EMBL" id="JAEMEF010000016">
    <property type="protein sequence ID" value="MBL7561006.1"/>
    <property type="molecule type" value="Genomic_DNA"/>
</dbReference>
<protein>
    <submittedName>
        <fullName evidence="1">Uncharacterized protein</fullName>
    </submittedName>
</protein>
<evidence type="ECO:0000313" key="2">
    <source>
        <dbReference type="Proteomes" id="UP000605013"/>
    </source>
</evidence>
<evidence type="ECO:0000313" key="1">
    <source>
        <dbReference type="EMBL" id="MBL7561006.1"/>
    </source>
</evidence>
<keyword evidence="2" id="KW-1185">Reference proteome</keyword>
<dbReference type="RefSeq" id="WP_028290491.1">
    <property type="nucleotide sequence ID" value="NZ_JAEMEF010000016.1"/>
</dbReference>
<organism evidence="1 2">
    <name type="scientific">Olleya sediminilitoris</name>
    <dbReference type="NCBI Taxonomy" id="2795739"/>
    <lineage>
        <taxon>Bacteria</taxon>
        <taxon>Pseudomonadati</taxon>
        <taxon>Bacteroidota</taxon>
        <taxon>Flavobacteriia</taxon>
        <taxon>Flavobacteriales</taxon>
        <taxon>Flavobacteriaceae</taxon>
    </lineage>
</organism>
<dbReference type="Proteomes" id="UP000605013">
    <property type="component" value="Unassembled WGS sequence"/>
</dbReference>
<accession>A0ABS1WPG4</accession>
<reference evidence="1 2" key="1">
    <citation type="submission" date="2020-12" db="EMBL/GenBank/DDBJ databases">
        <title>Olleya sediminilitoris sp. nov., isolated from a tidal flat.</title>
        <authorList>
            <person name="Park S."/>
            <person name="Yoon J.-H."/>
        </authorList>
    </citation>
    <scope>NUCLEOTIDE SEQUENCE [LARGE SCALE GENOMIC DNA]</scope>
    <source>
        <strain evidence="1 2">YSTF-M6</strain>
    </source>
</reference>
<sequence length="66" mass="7902">MAQYKTQEDIEINLKRLRLEKDIAWEELKGIKGDFKEAVQLPNWLQTGYKMISKFSTMMLLKRIIK</sequence>
<name>A0ABS1WPG4_9FLAO</name>
<gene>
    <name evidence="1" type="ORF">JAO71_14470</name>
</gene>
<proteinExistence type="predicted"/>
<comment type="caution">
    <text evidence="1">The sequence shown here is derived from an EMBL/GenBank/DDBJ whole genome shotgun (WGS) entry which is preliminary data.</text>
</comment>